<feature type="domain" description="K Homology" evidence="4">
    <location>
        <begin position="373"/>
        <end position="449"/>
    </location>
</feature>
<dbReference type="EMBL" id="LSSK01000303">
    <property type="protein sequence ID" value="OMH83826.1"/>
    <property type="molecule type" value="Genomic_DNA"/>
</dbReference>
<protein>
    <submittedName>
        <fullName evidence="5">Vigilin 1</fullName>
    </submittedName>
</protein>
<dbReference type="InterPro" id="IPR004087">
    <property type="entry name" value="KH_dom"/>
</dbReference>
<dbReference type="InterPro" id="IPR004088">
    <property type="entry name" value="KH_dom_type_1"/>
</dbReference>
<accession>A0A1R1PS61</accession>
<evidence type="ECO:0000256" key="3">
    <source>
        <dbReference type="SAM" id="MobiDB-lite"/>
    </source>
</evidence>
<dbReference type="SMART" id="SM00322">
    <property type="entry name" value="KH"/>
    <property type="match status" value="5"/>
</dbReference>
<reference evidence="6" key="1">
    <citation type="submission" date="2017-01" db="EMBL/GenBank/DDBJ databases">
        <authorList>
            <person name="Wang Y."/>
            <person name="White M."/>
            <person name="Kvist S."/>
            <person name="Moncalvo J.-M."/>
        </authorList>
    </citation>
    <scope>NUCLEOTIDE SEQUENCE [LARGE SCALE GENOMIC DNA]</scope>
    <source>
        <strain evidence="6">COL-18-3</strain>
    </source>
</reference>
<name>A0A1R1PS61_ZANCU</name>
<evidence type="ECO:0000259" key="4">
    <source>
        <dbReference type="SMART" id="SM00322"/>
    </source>
</evidence>
<dbReference type="InterPro" id="IPR036612">
    <property type="entry name" value="KH_dom_type_1_sf"/>
</dbReference>
<dbReference type="OrthoDB" id="10027144at2759"/>
<feature type="domain" description="K Homology" evidence="4">
    <location>
        <begin position="94"/>
        <end position="182"/>
    </location>
</feature>
<dbReference type="GO" id="GO:0003723">
    <property type="term" value="F:RNA binding"/>
    <property type="evidence" value="ECO:0007669"/>
    <property type="project" value="UniProtKB-UniRule"/>
</dbReference>
<feature type="domain" description="K Homology" evidence="4">
    <location>
        <begin position="191"/>
        <end position="258"/>
    </location>
</feature>
<keyword evidence="6" id="KW-1185">Reference proteome</keyword>
<keyword evidence="1" id="KW-0677">Repeat</keyword>
<dbReference type="PROSITE" id="PS50084">
    <property type="entry name" value="KH_TYPE_1"/>
    <property type="match status" value="5"/>
</dbReference>
<dbReference type="Gene3D" id="3.30.1370.10">
    <property type="entry name" value="K Homology domain, type 1"/>
    <property type="match status" value="4"/>
</dbReference>
<feature type="region of interest" description="Disordered" evidence="3">
    <location>
        <begin position="300"/>
        <end position="339"/>
    </location>
</feature>
<evidence type="ECO:0000256" key="2">
    <source>
        <dbReference type="PROSITE-ProRule" id="PRU00117"/>
    </source>
</evidence>
<evidence type="ECO:0000313" key="5">
    <source>
        <dbReference type="EMBL" id="OMH83826.1"/>
    </source>
</evidence>
<dbReference type="Proteomes" id="UP000188320">
    <property type="component" value="Unassembled WGS sequence"/>
</dbReference>
<feature type="domain" description="K Homology" evidence="4">
    <location>
        <begin position="1"/>
        <end position="83"/>
    </location>
</feature>
<evidence type="ECO:0000256" key="1">
    <source>
        <dbReference type="ARBA" id="ARBA00022737"/>
    </source>
</evidence>
<comment type="caution">
    <text evidence="5">The sequence shown here is derived from an EMBL/GenBank/DDBJ whole genome shotgun (WGS) entry which is preliminary data.</text>
</comment>
<dbReference type="AlphaFoldDB" id="A0A1R1PS61"/>
<organism evidence="5 6">
    <name type="scientific">Zancudomyces culisetae</name>
    <name type="common">Gut fungus</name>
    <name type="synonym">Smittium culisetae</name>
    <dbReference type="NCBI Taxonomy" id="1213189"/>
    <lineage>
        <taxon>Eukaryota</taxon>
        <taxon>Fungi</taxon>
        <taxon>Fungi incertae sedis</taxon>
        <taxon>Zoopagomycota</taxon>
        <taxon>Kickxellomycotina</taxon>
        <taxon>Harpellomycetes</taxon>
        <taxon>Harpellales</taxon>
        <taxon>Legeriomycetaceae</taxon>
        <taxon>Zancudomyces</taxon>
    </lineage>
</organism>
<feature type="non-terminal residue" evidence="5">
    <location>
        <position position="486"/>
    </location>
</feature>
<feature type="compositionally biased region" description="Basic and acidic residues" evidence="3">
    <location>
        <begin position="321"/>
        <end position="339"/>
    </location>
</feature>
<dbReference type="Pfam" id="PF00013">
    <property type="entry name" value="KH_1"/>
    <property type="match status" value="3"/>
</dbReference>
<proteinExistence type="predicted"/>
<feature type="domain" description="K Homology" evidence="4">
    <location>
        <begin position="262"/>
        <end position="368"/>
    </location>
</feature>
<dbReference type="PANTHER" id="PTHR10288">
    <property type="entry name" value="KH DOMAIN CONTAINING RNA BINDING PROTEIN"/>
    <property type="match status" value="1"/>
</dbReference>
<dbReference type="SUPFAM" id="SSF54791">
    <property type="entry name" value="Eukaryotic type KH-domain (KH-domain type I)"/>
    <property type="match status" value="4"/>
</dbReference>
<gene>
    <name evidence="5" type="ORF">AX774_g2657</name>
</gene>
<keyword evidence="2" id="KW-0694">RNA-binding</keyword>
<evidence type="ECO:0000313" key="6">
    <source>
        <dbReference type="Proteomes" id="UP000188320"/>
    </source>
</evidence>
<feature type="region of interest" description="Disordered" evidence="3">
    <location>
        <begin position="138"/>
        <end position="159"/>
    </location>
</feature>
<sequence>MEVEPHLQGHLVGRKGANAARMREKSSVMILTPVEPENLGNLKPARSSEVILAYEGHNPEVEKISDSKEKEKKIRAVLKGCKAELMKHVQEASEYANEVVSIPSKYHSVLIGAKGVALKEVLEQSGADSEENRVFIDFGSSSEDNNNNNNSTRGGVTADQMSVKGPKKIVEKVVSAIKKRVEELKHREVMYAFEEVVQVPERLLSRVIGKGGSGLNKISQTHDVQVTVSDKKEGSTLTIKGTKQGAAAAKAELEAIIEDLADQTVRVIVVDSQHHGSLIGPKGKYVRRLETKYHVNIRFPETEAETETEAGIEGGANEQVDGEKEKEEEKGTINRESERAKLQPNEILVRGGSKGVAAVCQELLDLAAYVSESNYSETVTVAAKHLRYVVGRGGAQINEIRDQTSTRIEIPNSHSATGAGTASENVEIQVRGSAANVQEAIKLISAVVADHESTAEVTVDIARKHHRALIGPSGSVSREIVAACGG</sequence>